<evidence type="ECO:0000256" key="1">
    <source>
        <dbReference type="PROSITE-ProRule" id="PRU00285"/>
    </source>
</evidence>
<proteinExistence type="inferred from homology"/>
<dbReference type="PANTHER" id="PTHR11527">
    <property type="entry name" value="HEAT-SHOCK PROTEIN 20 FAMILY MEMBER"/>
    <property type="match status" value="1"/>
</dbReference>
<reference evidence="4" key="1">
    <citation type="journal article" date="2020" name="mSystems">
        <title>Genome- and Community-Level Interaction Insights into Carbon Utilization and Element Cycling Functions of Hydrothermarchaeota in Hydrothermal Sediment.</title>
        <authorList>
            <person name="Zhou Z."/>
            <person name="Liu Y."/>
            <person name="Xu W."/>
            <person name="Pan J."/>
            <person name="Luo Z.H."/>
            <person name="Li M."/>
        </authorList>
    </citation>
    <scope>NUCLEOTIDE SEQUENCE [LARGE SCALE GENOMIC DNA]</scope>
    <source>
        <strain evidence="4">SpSt-780</strain>
    </source>
</reference>
<feature type="domain" description="SHSP" evidence="3">
    <location>
        <begin position="36"/>
        <end position="148"/>
    </location>
</feature>
<dbReference type="Pfam" id="PF00011">
    <property type="entry name" value="HSP20"/>
    <property type="match status" value="1"/>
</dbReference>
<dbReference type="SUPFAM" id="SSF49764">
    <property type="entry name" value="HSP20-like chaperones"/>
    <property type="match status" value="1"/>
</dbReference>
<evidence type="ECO:0000259" key="3">
    <source>
        <dbReference type="PROSITE" id="PS01031"/>
    </source>
</evidence>
<name>A0A7C4U7Q2_UNCW3</name>
<protein>
    <submittedName>
        <fullName evidence="4">Hsp20/alpha crystallin family protein</fullName>
    </submittedName>
</protein>
<dbReference type="EMBL" id="DTHG01000080">
    <property type="protein sequence ID" value="HGW92133.1"/>
    <property type="molecule type" value="Genomic_DNA"/>
</dbReference>
<dbReference type="CDD" id="cd06464">
    <property type="entry name" value="ACD_sHsps-like"/>
    <property type="match status" value="1"/>
</dbReference>
<evidence type="ECO:0000313" key="4">
    <source>
        <dbReference type="EMBL" id="HGW92133.1"/>
    </source>
</evidence>
<sequence>MCMVKDIVRWDPFRELLSLRDEFDRIFKEYFALPEKREEGWFPSLDMKEDAENIIVNVEIPGMKKEDIKVTLRGDQLIITGERKFEKEKKDETYHRIERSYGKFQRIITIPVEVDQSKIKATYENGVLSITLPKTEKEKPKEIEISLK</sequence>
<dbReference type="AlphaFoldDB" id="A0A7C4U7Q2"/>
<comment type="caution">
    <text evidence="4">The sequence shown here is derived from an EMBL/GenBank/DDBJ whole genome shotgun (WGS) entry which is preliminary data.</text>
</comment>
<dbReference type="Gene3D" id="2.60.40.790">
    <property type="match status" value="1"/>
</dbReference>
<comment type="similarity">
    <text evidence="1 2">Belongs to the small heat shock protein (HSP20) family.</text>
</comment>
<organism evidence="4">
    <name type="scientific">candidate division WOR-3 bacterium</name>
    <dbReference type="NCBI Taxonomy" id="2052148"/>
    <lineage>
        <taxon>Bacteria</taxon>
        <taxon>Bacteria division WOR-3</taxon>
    </lineage>
</organism>
<dbReference type="PROSITE" id="PS01031">
    <property type="entry name" value="SHSP"/>
    <property type="match status" value="1"/>
</dbReference>
<gene>
    <name evidence="4" type="ORF">ENV67_06310</name>
</gene>
<accession>A0A7C4U7Q2</accession>
<evidence type="ECO:0000256" key="2">
    <source>
        <dbReference type="RuleBase" id="RU003616"/>
    </source>
</evidence>
<dbReference type="InterPro" id="IPR008978">
    <property type="entry name" value="HSP20-like_chaperone"/>
</dbReference>
<dbReference type="InterPro" id="IPR031107">
    <property type="entry name" value="Small_HSP"/>
</dbReference>
<dbReference type="InterPro" id="IPR002068">
    <property type="entry name" value="A-crystallin/Hsp20_dom"/>
</dbReference>